<proteinExistence type="predicted"/>
<dbReference type="EMBL" id="UINC01082170">
    <property type="protein sequence ID" value="SVC26697.1"/>
    <property type="molecule type" value="Genomic_DNA"/>
</dbReference>
<reference evidence="1" key="1">
    <citation type="submission" date="2018-05" db="EMBL/GenBank/DDBJ databases">
        <authorList>
            <person name="Lanie J.A."/>
            <person name="Ng W.-L."/>
            <person name="Kazmierczak K.M."/>
            <person name="Andrzejewski T.M."/>
            <person name="Davidsen T.M."/>
            <person name="Wayne K.J."/>
            <person name="Tettelin H."/>
            <person name="Glass J.I."/>
            <person name="Rusch D."/>
            <person name="Podicherti R."/>
            <person name="Tsui H.-C.T."/>
            <person name="Winkler M.E."/>
        </authorList>
    </citation>
    <scope>NUCLEOTIDE SEQUENCE</scope>
</reference>
<dbReference type="AlphaFoldDB" id="A0A382KV83"/>
<sequence length="28" mass="3059">MAFLVLLDGIFGLSGQPLTPIVWLNMVI</sequence>
<name>A0A382KV83_9ZZZZ</name>
<accession>A0A382KV83</accession>
<evidence type="ECO:0000313" key="1">
    <source>
        <dbReference type="EMBL" id="SVC26697.1"/>
    </source>
</evidence>
<gene>
    <name evidence="1" type="ORF">METZ01_LOCUS279551</name>
</gene>
<organism evidence="1">
    <name type="scientific">marine metagenome</name>
    <dbReference type="NCBI Taxonomy" id="408172"/>
    <lineage>
        <taxon>unclassified sequences</taxon>
        <taxon>metagenomes</taxon>
        <taxon>ecological metagenomes</taxon>
    </lineage>
</organism>
<protein>
    <submittedName>
        <fullName evidence="1">Uncharacterized protein</fullName>
    </submittedName>
</protein>